<evidence type="ECO:0000313" key="3">
    <source>
        <dbReference type="EMBL" id="CRI42197.1"/>
    </source>
</evidence>
<feature type="transmembrane region" description="Helical" evidence="2">
    <location>
        <begin position="582"/>
        <end position="607"/>
    </location>
</feature>
<feature type="transmembrane region" description="Helical" evidence="2">
    <location>
        <begin position="469"/>
        <end position="488"/>
    </location>
</feature>
<evidence type="ECO:0000256" key="2">
    <source>
        <dbReference type="SAM" id="Phobius"/>
    </source>
</evidence>
<keyword evidence="2" id="KW-1133">Transmembrane helix</keyword>
<dbReference type="Pfam" id="PF05095">
    <property type="entry name" value="DUF687"/>
    <property type="match status" value="1"/>
</dbReference>
<keyword evidence="2" id="KW-0812">Transmembrane</keyword>
<organism evidence="3">
    <name type="scientific">Chlamydia pneumoniae</name>
    <name type="common">Chlamydophila pneumoniae</name>
    <dbReference type="NCBI Taxonomy" id="83558"/>
    <lineage>
        <taxon>Bacteria</taxon>
        <taxon>Pseudomonadati</taxon>
        <taxon>Chlamydiota</taxon>
        <taxon>Chlamydiia</taxon>
        <taxon>Chlamydiales</taxon>
        <taxon>Chlamydiaceae</taxon>
        <taxon>Chlamydia/Chlamydophila group</taxon>
        <taxon>Chlamydia</taxon>
    </lineage>
</organism>
<dbReference type="AlphaFoldDB" id="A0A0F7X0U4"/>
<feature type="transmembrane region" description="Helical" evidence="2">
    <location>
        <begin position="438"/>
        <end position="457"/>
    </location>
</feature>
<feature type="transmembrane region" description="Helical" evidence="2">
    <location>
        <begin position="398"/>
        <end position="417"/>
    </location>
</feature>
<dbReference type="InterPro" id="IPR007787">
    <property type="entry name" value="DUF687"/>
</dbReference>
<evidence type="ECO:0000256" key="1">
    <source>
        <dbReference type="SAM" id="MobiDB-lite"/>
    </source>
</evidence>
<keyword evidence="2" id="KW-0472">Membrane</keyword>
<feature type="compositionally biased region" description="Polar residues" evidence="1">
    <location>
        <begin position="23"/>
        <end position="33"/>
    </location>
</feature>
<name>A0A0F7X0U4_CHLPN</name>
<proteinExistence type="predicted"/>
<sequence length="617" mass="69547">MTTPPPSRSSSPPPYDSIELQDLGNTNNNSSRATPPPPEVGGELPPYFSASNFVVIERGAPSLPSPQQLLSLPEYSRQPPPGYFDETASITSRTSEEMFGTLVSTLCCPANSERDWEDHEVNCIYIASTSDTQLEAVQGGMHITELRGEPVRVLYETGHLYAFARENTCHSRLEVSHTVRAMTYFWDRFFSRHWNVGRRFLVFYQGNGGAYVQAALDSSMHTQDIYVLGLSPTVYIRGNYHVQHYRVRGFWPSCLDSLAACAENTSVLPYGESSDGIFYPSLFSHTFDNAIRYGERCLLVCSEGMGMLPETQQQTSPLTSLEGGHEVALVLNPQQNPEALSIASRLMHEERGGRLESNYMPGRSSNPFMTSMYVLVRLNTLAQIYLMSPYYSFQSNDIVCLIFISSAAVETVSYIFLTVTDSTCGRRYLRVPRLVCTGLRNLALPTTLLELLILSYPRSVEGVPFNVRFILGYMCTTRVVFFAWNLILHWPFRCLRHGIQLFVHRSIIGHTLGARITDLTLASMRYAIVFPSIVSSCLLTALAHANTNILALDPYRLIESGDLRRPAFNDDEMQQADNPWDAYSIGLVINTCIYMLVLFANLIFMVYSVRRYHRSRR</sequence>
<feature type="compositionally biased region" description="Pro residues" evidence="1">
    <location>
        <begin position="1"/>
        <end position="15"/>
    </location>
</feature>
<feature type="transmembrane region" description="Helical" evidence="2">
    <location>
        <begin position="526"/>
        <end position="545"/>
    </location>
</feature>
<accession>A0A0F7X0U4</accession>
<feature type="region of interest" description="Disordered" evidence="1">
    <location>
        <begin position="1"/>
        <end position="46"/>
    </location>
</feature>
<dbReference type="EMBL" id="LN847021">
    <property type="protein sequence ID" value="CRI42197.1"/>
    <property type="molecule type" value="Genomic_DNA"/>
</dbReference>
<reference evidence="3" key="1">
    <citation type="submission" date="2015-05" db="EMBL/GenBank/DDBJ databases">
        <authorList>
            <person name="Rattei Thomas"/>
        </authorList>
    </citation>
    <scope>NUCLEOTIDE SEQUENCE</scope>
    <source>
        <strain evidence="3">DC9</strain>
    </source>
</reference>
<protein>
    <submittedName>
        <fullName evidence="3">Uncharacterized protein</fullName>
    </submittedName>
</protein>
<gene>
    <name evidence="3" type="ORF">BN1224_DC9_AM_00010</name>
</gene>